<keyword evidence="1" id="KW-0808">Transferase</keyword>
<gene>
    <name evidence="1" type="ORF">KPL71_017730</name>
</gene>
<keyword evidence="1" id="KW-0012">Acyltransferase</keyword>
<proteinExistence type="predicted"/>
<keyword evidence="2" id="KW-1185">Reference proteome</keyword>
<protein>
    <submittedName>
        <fullName evidence="1">Glycerol-3-phosphate acyltransferase</fullName>
    </submittedName>
</protein>
<organism evidence="1 2">
    <name type="scientific">Citrus sinensis</name>
    <name type="common">Sweet orange</name>
    <name type="synonym">Citrus aurantium var. sinensis</name>
    <dbReference type="NCBI Taxonomy" id="2711"/>
    <lineage>
        <taxon>Eukaryota</taxon>
        <taxon>Viridiplantae</taxon>
        <taxon>Streptophyta</taxon>
        <taxon>Embryophyta</taxon>
        <taxon>Tracheophyta</taxon>
        <taxon>Spermatophyta</taxon>
        <taxon>Magnoliopsida</taxon>
        <taxon>eudicotyledons</taxon>
        <taxon>Gunneridae</taxon>
        <taxon>Pentapetalae</taxon>
        <taxon>rosids</taxon>
        <taxon>malvids</taxon>
        <taxon>Sapindales</taxon>
        <taxon>Rutaceae</taxon>
        <taxon>Aurantioideae</taxon>
        <taxon>Citrus</taxon>
    </lineage>
</organism>
<sequence>MVVAFDRVLLDIEPFDYYMFGQNYIRPLVDFRSSYVGNVSLFFEMEEKLNQGHNIVLISNHQTETDPAIIALLLESTNPHVAENLTYIAGDRVITDPLCKPFMQISNFISSTNLICVYSKKHMLDVPELIEMIRKSNTRSLKEMALLLRISPSFLHGLWHLYSSKELKRIIALYSSSIFILMSSRSRMIWLKASMCSVIEPPFCISKIFLETNSCFLLTNFTKDSITKIENYDLKLLKLVYSKHQLHYLTHQKNYD</sequence>
<evidence type="ECO:0000313" key="1">
    <source>
        <dbReference type="EMBL" id="KAH9735421.1"/>
    </source>
</evidence>
<name>A0ACB8JRT2_CITSI</name>
<evidence type="ECO:0000313" key="2">
    <source>
        <dbReference type="Proteomes" id="UP000829398"/>
    </source>
</evidence>
<dbReference type="EMBL" id="CM039175">
    <property type="protein sequence ID" value="KAH9735421.1"/>
    <property type="molecule type" value="Genomic_DNA"/>
</dbReference>
<dbReference type="Proteomes" id="UP000829398">
    <property type="component" value="Chromosome 6"/>
</dbReference>
<reference evidence="2" key="1">
    <citation type="journal article" date="2023" name="Hortic. Res.">
        <title>A chromosome-level phased genome enabling allele-level studies in sweet orange: a case study on citrus Huanglongbing tolerance.</title>
        <authorList>
            <person name="Wu B."/>
            <person name="Yu Q."/>
            <person name="Deng Z."/>
            <person name="Duan Y."/>
            <person name="Luo F."/>
            <person name="Gmitter F. Jr."/>
        </authorList>
    </citation>
    <scope>NUCLEOTIDE SEQUENCE [LARGE SCALE GENOMIC DNA]</scope>
    <source>
        <strain evidence="2">cv. Valencia</strain>
    </source>
</reference>
<accession>A0ACB8JRT2</accession>
<comment type="caution">
    <text evidence="1">The sequence shown here is derived from an EMBL/GenBank/DDBJ whole genome shotgun (WGS) entry which is preliminary data.</text>
</comment>